<dbReference type="SMART" id="SM00529">
    <property type="entry name" value="HTH_DTXR"/>
    <property type="match status" value="1"/>
</dbReference>
<dbReference type="InterPro" id="IPR036388">
    <property type="entry name" value="WH-like_DNA-bd_sf"/>
</dbReference>
<evidence type="ECO:0000313" key="8">
    <source>
        <dbReference type="EMBL" id="QAR33124.1"/>
    </source>
</evidence>
<dbReference type="GO" id="GO:0046983">
    <property type="term" value="F:protein dimerization activity"/>
    <property type="evidence" value="ECO:0007669"/>
    <property type="project" value="InterPro"/>
</dbReference>
<keyword evidence="9" id="KW-1185">Reference proteome</keyword>
<dbReference type="EMBL" id="CP035108">
    <property type="protein sequence ID" value="QAR33124.1"/>
    <property type="molecule type" value="Genomic_DNA"/>
</dbReference>
<evidence type="ECO:0000256" key="3">
    <source>
        <dbReference type="ARBA" id="ARBA00023015"/>
    </source>
</evidence>
<evidence type="ECO:0000256" key="4">
    <source>
        <dbReference type="ARBA" id="ARBA00023125"/>
    </source>
</evidence>
<dbReference type="InterPro" id="IPR022689">
    <property type="entry name" value="Iron_dep_repressor"/>
</dbReference>
<dbReference type="Gene3D" id="1.10.10.10">
    <property type="entry name" value="Winged helix-like DNA-binding domain superfamily/Winged helix DNA-binding domain"/>
    <property type="match status" value="1"/>
</dbReference>
<evidence type="ECO:0000256" key="1">
    <source>
        <dbReference type="ARBA" id="ARBA00007871"/>
    </source>
</evidence>
<dbReference type="PANTHER" id="PTHR33238">
    <property type="entry name" value="IRON (METAL) DEPENDENT REPRESSOR, DTXR FAMILY"/>
    <property type="match status" value="1"/>
</dbReference>
<dbReference type="OrthoDB" id="9791355at2"/>
<dbReference type="GO" id="GO:0046914">
    <property type="term" value="F:transition metal ion binding"/>
    <property type="evidence" value="ECO:0007669"/>
    <property type="project" value="InterPro"/>
</dbReference>
<name>A0A410JY91_9BACT</name>
<reference evidence="8 9" key="1">
    <citation type="submission" date="2019-01" db="EMBL/GenBank/DDBJ databases">
        <title>Geovibrio thiophilus DSM 11263, complete genome.</title>
        <authorList>
            <person name="Spring S."/>
            <person name="Bunk B."/>
            <person name="Sproer C."/>
        </authorList>
    </citation>
    <scope>NUCLEOTIDE SEQUENCE [LARGE SCALE GENOMIC DNA]</scope>
    <source>
        <strain evidence="8 9">DSM 11263</strain>
    </source>
</reference>
<keyword evidence="3" id="KW-0805">Transcription regulation</keyword>
<evidence type="ECO:0000256" key="6">
    <source>
        <dbReference type="ARBA" id="ARBA00025185"/>
    </source>
</evidence>
<dbReference type="InterPro" id="IPR036421">
    <property type="entry name" value="Fe_dep_repressor_sf"/>
</dbReference>
<dbReference type="SUPFAM" id="SSF47979">
    <property type="entry name" value="Iron-dependent repressor protein, dimerization domain"/>
    <property type="match status" value="1"/>
</dbReference>
<dbReference type="PROSITE" id="PS50944">
    <property type="entry name" value="HTH_DTXR"/>
    <property type="match status" value="1"/>
</dbReference>
<organism evidence="8 9">
    <name type="scientific">Geovibrio thiophilus</name>
    <dbReference type="NCBI Taxonomy" id="139438"/>
    <lineage>
        <taxon>Bacteria</taxon>
        <taxon>Pseudomonadati</taxon>
        <taxon>Deferribacterota</taxon>
        <taxon>Deferribacteres</taxon>
        <taxon>Deferribacterales</taxon>
        <taxon>Geovibrionaceae</taxon>
        <taxon>Geovibrio</taxon>
    </lineage>
</organism>
<dbReference type="InterPro" id="IPR001367">
    <property type="entry name" value="Fe_dep_repressor"/>
</dbReference>
<evidence type="ECO:0000256" key="2">
    <source>
        <dbReference type="ARBA" id="ARBA00022386"/>
    </source>
</evidence>
<dbReference type="Pfam" id="PF02742">
    <property type="entry name" value="Fe_dep_repr_C"/>
    <property type="match status" value="1"/>
</dbReference>
<evidence type="ECO:0000259" key="7">
    <source>
        <dbReference type="PROSITE" id="PS50944"/>
    </source>
</evidence>
<feature type="domain" description="HTH dtxR-type" evidence="7">
    <location>
        <begin position="1"/>
        <end position="67"/>
    </location>
</feature>
<dbReference type="GO" id="GO:0003700">
    <property type="term" value="F:DNA-binding transcription factor activity"/>
    <property type="evidence" value="ECO:0007669"/>
    <property type="project" value="InterPro"/>
</dbReference>
<protein>
    <recommendedName>
        <fullName evidence="2">Transcriptional regulator MntR</fullName>
    </recommendedName>
</protein>
<dbReference type="GO" id="GO:0003677">
    <property type="term" value="F:DNA binding"/>
    <property type="evidence" value="ECO:0007669"/>
    <property type="project" value="UniProtKB-KW"/>
</dbReference>
<evidence type="ECO:0000256" key="5">
    <source>
        <dbReference type="ARBA" id="ARBA00023163"/>
    </source>
</evidence>
<keyword evidence="5" id="KW-0804">Transcription</keyword>
<dbReference type="Proteomes" id="UP000287502">
    <property type="component" value="Chromosome"/>
</dbReference>
<keyword evidence="4" id="KW-0238">DNA-binding</keyword>
<dbReference type="InterPro" id="IPR050536">
    <property type="entry name" value="DtxR_MntR_Metal-Reg"/>
</dbReference>
<dbReference type="Gene3D" id="1.10.60.10">
    <property type="entry name" value="Iron dependent repressor, metal binding and dimerisation domain"/>
    <property type="match status" value="1"/>
</dbReference>
<sequence length="142" mass="16664">MRDRELSGSMEDYLETILLLQKENPVARAKEISEKLGVKMSSVTNALKHLSEKGFINYDRYSFITLTKEGEKYAENIFLRHEVLKKFLKTVVGLSEDHAEENACRMEHVMDMDVISRINKLVEFLERENVSQEFKKYLDEKN</sequence>
<comment type="similarity">
    <text evidence="1">Belongs to the DtxR/MntR family.</text>
</comment>
<accession>A0A410JY91</accession>
<dbReference type="AlphaFoldDB" id="A0A410JY91"/>
<dbReference type="Pfam" id="PF01325">
    <property type="entry name" value="Fe_dep_repress"/>
    <property type="match status" value="1"/>
</dbReference>
<dbReference type="InterPro" id="IPR036390">
    <property type="entry name" value="WH_DNA-bd_sf"/>
</dbReference>
<comment type="function">
    <text evidence="6">In the presence of manganese, represses expression of mntH and mntS. Up-regulates expression of mntP.</text>
</comment>
<dbReference type="SUPFAM" id="SSF46785">
    <property type="entry name" value="Winged helix' DNA-binding domain"/>
    <property type="match status" value="1"/>
</dbReference>
<dbReference type="KEGG" id="gtl:EP073_06835"/>
<gene>
    <name evidence="8" type="ORF">EP073_06835</name>
</gene>
<evidence type="ECO:0000313" key="9">
    <source>
        <dbReference type="Proteomes" id="UP000287502"/>
    </source>
</evidence>
<dbReference type="PANTHER" id="PTHR33238:SF7">
    <property type="entry name" value="IRON-DEPENDENT TRANSCRIPTIONAL REGULATOR"/>
    <property type="match status" value="1"/>
</dbReference>
<dbReference type="RefSeq" id="WP_128466410.1">
    <property type="nucleotide sequence ID" value="NZ_CP035108.1"/>
</dbReference>
<proteinExistence type="inferred from homology"/>
<dbReference type="InterPro" id="IPR022687">
    <property type="entry name" value="HTH_DTXR"/>
</dbReference>